<feature type="domain" description="HTH luxR-type" evidence="5">
    <location>
        <begin position="144"/>
        <end position="209"/>
    </location>
</feature>
<dbReference type="InterPro" id="IPR039420">
    <property type="entry name" value="WalR-like"/>
</dbReference>
<dbReference type="PROSITE" id="PS50110">
    <property type="entry name" value="RESPONSE_REGULATORY"/>
    <property type="match status" value="1"/>
</dbReference>
<evidence type="ECO:0000313" key="8">
    <source>
        <dbReference type="Proteomes" id="UP000586093"/>
    </source>
</evidence>
<dbReference type="GO" id="GO:0003677">
    <property type="term" value="F:DNA binding"/>
    <property type="evidence" value="ECO:0007669"/>
    <property type="project" value="UniProtKB-KW"/>
</dbReference>
<dbReference type="SUPFAM" id="SSF52172">
    <property type="entry name" value="CheY-like"/>
    <property type="match status" value="1"/>
</dbReference>
<organism evidence="7 8">
    <name type="scientific">Aquariibacter albus</name>
    <dbReference type="NCBI Taxonomy" id="2759899"/>
    <lineage>
        <taxon>Bacteria</taxon>
        <taxon>Pseudomonadati</taxon>
        <taxon>Pseudomonadota</taxon>
        <taxon>Betaproteobacteria</taxon>
        <taxon>Burkholderiales</taxon>
        <taxon>Sphaerotilaceae</taxon>
        <taxon>Aquariibacter</taxon>
    </lineage>
</organism>
<dbReference type="SMART" id="SM00421">
    <property type="entry name" value="HTH_LUXR"/>
    <property type="match status" value="1"/>
</dbReference>
<protein>
    <submittedName>
        <fullName evidence="7">Response regulator transcription factor</fullName>
    </submittedName>
</protein>
<proteinExistence type="predicted"/>
<dbReference type="InterPro" id="IPR011006">
    <property type="entry name" value="CheY-like_superfamily"/>
</dbReference>
<dbReference type="AlphaFoldDB" id="A0A839HQN1"/>
<dbReference type="SMART" id="SM00448">
    <property type="entry name" value="REC"/>
    <property type="match status" value="1"/>
</dbReference>
<feature type="compositionally biased region" description="Basic and acidic residues" evidence="4">
    <location>
        <begin position="139"/>
        <end position="150"/>
    </location>
</feature>
<gene>
    <name evidence="7" type="ORF">H4F90_06415</name>
</gene>
<sequence length="213" mass="23641">MIQPVRSLRVALADDHAVVRAGYRRLLELEPDIQVVAEYGDAESAYFALTQTQPCPADLLVLDLSMPGRSGLEILRRLGQRLPSLHVLIFTMHDGAAMLTQCRQAGARGFVTKSSEPEVLIDAVRRSGRGEGVWPRSAEQAERDGPPHERLSPREFDVLQHLLAGRGVDEIAGLLHLSAKTVANYQTLIRQKLGVSTAIELLHYARQHRLMEL</sequence>
<dbReference type="CDD" id="cd17535">
    <property type="entry name" value="REC_NarL-like"/>
    <property type="match status" value="1"/>
</dbReference>
<dbReference type="SUPFAM" id="SSF46894">
    <property type="entry name" value="C-terminal effector domain of the bipartite response regulators"/>
    <property type="match status" value="1"/>
</dbReference>
<dbReference type="Pfam" id="PF00196">
    <property type="entry name" value="GerE"/>
    <property type="match status" value="1"/>
</dbReference>
<evidence type="ECO:0000259" key="5">
    <source>
        <dbReference type="PROSITE" id="PS50043"/>
    </source>
</evidence>
<keyword evidence="8" id="KW-1185">Reference proteome</keyword>
<dbReference type="InterPro" id="IPR016032">
    <property type="entry name" value="Sig_transdc_resp-reg_C-effctor"/>
</dbReference>
<keyword evidence="2" id="KW-0238">DNA-binding</keyword>
<reference evidence="7 8" key="1">
    <citation type="submission" date="2020-08" db="EMBL/GenBank/DDBJ databases">
        <title>Aquariorum lacteus gen. nov., sp. nov., a new member of the family Comamonadaceae, isolated from freshwater aquarium.</title>
        <authorList>
            <person name="Chun S.-J."/>
        </authorList>
    </citation>
    <scope>NUCLEOTIDE SEQUENCE [LARGE SCALE GENOMIC DNA]</scope>
    <source>
        <strain evidence="7 8">SJAQ100</strain>
    </source>
</reference>
<evidence type="ECO:0000313" key="7">
    <source>
        <dbReference type="EMBL" id="MBB1161609.1"/>
    </source>
</evidence>
<dbReference type="GO" id="GO:0000160">
    <property type="term" value="P:phosphorelay signal transduction system"/>
    <property type="evidence" value="ECO:0007669"/>
    <property type="project" value="InterPro"/>
</dbReference>
<dbReference type="PANTHER" id="PTHR43214">
    <property type="entry name" value="TWO-COMPONENT RESPONSE REGULATOR"/>
    <property type="match status" value="1"/>
</dbReference>
<evidence type="ECO:0000256" key="2">
    <source>
        <dbReference type="ARBA" id="ARBA00023125"/>
    </source>
</evidence>
<evidence type="ECO:0000256" key="4">
    <source>
        <dbReference type="SAM" id="MobiDB-lite"/>
    </source>
</evidence>
<dbReference type="Gene3D" id="3.40.50.2300">
    <property type="match status" value="1"/>
</dbReference>
<dbReference type="PROSITE" id="PS50043">
    <property type="entry name" value="HTH_LUXR_2"/>
    <property type="match status" value="1"/>
</dbReference>
<dbReference type="Proteomes" id="UP000586093">
    <property type="component" value="Unassembled WGS sequence"/>
</dbReference>
<evidence type="ECO:0000256" key="1">
    <source>
        <dbReference type="ARBA" id="ARBA00022553"/>
    </source>
</evidence>
<dbReference type="InterPro" id="IPR000792">
    <property type="entry name" value="Tscrpt_reg_LuxR_C"/>
</dbReference>
<dbReference type="Pfam" id="PF00072">
    <property type="entry name" value="Response_reg"/>
    <property type="match status" value="1"/>
</dbReference>
<keyword evidence="1 3" id="KW-0597">Phosphoprotein</keyword>
<dbReference type="PRINTS" id="PR00038">
    <property type="entry name" value="HTHLUXR"/>
</dbReference>
<feature type="domain" description="Response regulatory" evidence="6">
    <location>
        <begin position="9"/>
        <end position="128"/>
    </location>
</feature>
<dbReference type="InterPro" id="IPR058245">
    <property type="entry name" value="NreC/VraR/RcsB-like_REC"/>
</dbReference>
<comment type="caution">
    <text evidence="7">The sequence shown here is derived from an EMBL/GenBank/DDBJ whole genome shotgun (WGS) entry which is preliminary data.</text>
</comment>
<dbReference type="PANTHER" id="PTHR43214:SF43">
    <property type="entry name" value="TWO-COMPONENT RESPONSE REGULATOR"/>
    <property type="match status" value="1"/>
</dbReference>
<dbReference type="InterPro" id="IPR001789">
    <property type="entry name" value="Sig_transdc_resp-reg_receiver"/>
</dbReference>
<dbReference type="EMBL" id="JACIVI010000001">
    <property type="protein sequence ID" value="MBB1161609.1"/>
    <property type="molecule type" value="Genomic_DNA"/>
</dbReference>
<accession>A0A839HQN1</accession>
<dbReference type="RefSeq" id="WP_182662520.1">
    <property type="nucleotide sequence ID" value="NZ_JACIVI010000001.1"/>
</dbReference>
<evidence type="ECO:0000256" key="3">
    <source>
        <dbReference type="PROSITE-ProRule" id="PRU00169"/>
    </source>
</evidence>
<evidence type="ECO:0000259" key="6">
    <source>
        <dbReference type="PROSITE" id="PS50110"/>
    </source>
</evidence>
<name>A0A839HQN1_9BURK</name>
<feature type="region of interest" description="Disordered" evidence="4">
    <location>
        <begin position="131"/>
        <end position="150"/>
    </location>
</feature>
<dbReference type="GO" id="GO:0006355">
    <property type="term" value="P:regulation of DNA-templated transcription"/>
    <property type="evidence" value="ECO:0007669"/>
    <property type="project" value="InterPro"/>
</dbReference>
<dbReference type="CDD" id="cd06170">
    <property type="entry name" value="LuxR_C_like"/>
    <property type="match status" value="1"/>
</dbReference>
<feature type="modified residue" description="4-aspartylphosphate" evidence="3">
    <location>
        <position position="63"/>
    </location>
</feature>